<feature type="compositionally biased region" description="Polar residues" evidence="3">
    <location>
        <begin position="102"/>
        <end position="118"/>
    </location>
</feature>
<organism evidence="5 6">
    <name type="scientific">Diabrotica virgifera virgifera</name>
    <name type="common">western corn rootworm</name>
    <dbReference type="NCBI Taxonomy" id="50390"/>
    <lineage>
        <taxon>Eukaryota</taxon>
        <taxon>Metazoa</taxon>
        <taxon>Ecdysozoa</taxon>
        <taxon>Arthropoda</taxon>
        <taxon>Hexapoda</taxon>
        <taxon>Insecta</taxon>
        <taxon>Pterygota</taxon>
        <taxon>Neoptera</taxon>
        <taxon>Endopterygota</taxon>
        <taxon>Coleoptera</taxon>
        <taxon>Polyphaga</taxon>
        <taxon>Cucujiformia</taxon>
        <taxon>Chrysomeloidea</taxon>
        <taxon>Chrysomelidae</taxon>
        <taxon>Galerucinae</taxon>
        <taxon>Diabroticina</taxon>
        <taxon>Diabroticites</taxon>
        <taxon>Diabrotica</taxon>
    </lineage>
</organism>
<evidence type="ECO:0000256" key="2">
    <source>
        <dbReference type="PROSITE-ProRule" id="PRU00497"/>
    </source>
</evidence>
<evidence type="ECO:0000256" key="3">
    <source>
        <dbReference type="SAM" id="MobiDB-lite"/>
    </source>
</evidence>
<dbReference type="Pfam" id="PF00379">
    <property type="entry name" value="Chitin_bind_4"/>
    <property type="match status" value="1"/>
</dbReference>
<sequence length="237" mass="26525">MKLVIASVFLIAAASAAVVPVEHNQHAEPNSQPSSLVGKRSAGFGEHLDRPNQPNSQQSAGFGQHLDRPNQPNSQQSAGFGQHLDRPNQPNQQPQHPAHFGQHNQHAEPNSQPSSLVGQRSAGFGQHLDRPVTHKTSNEYNNYEKHSTNYHNGQESRILHYESEQDPEQGYKFGYHTSHGNEEVQRSEEAQIRRIDEEHASVAVQGVVEYVNHEGKRVRWTYTADENGYHPSEITVT</sequence>
<keyword evidence="1 2" id="KW-0193">Cuticle</keyword>
<dbReference type="GeneID" id="126879871"/>
<protein>
    <submittedName>
        <fullName evidence="5">Uncharacterized protein</fullName>
    </submittedName>
</protein>
<keyword evidence="6" id="KW-1185">Reference proteome</keyword>
<feature type="region of interest" description="Disordered" evidence="3">
    <location>
        <begin position="24"/>
        <end position="134"/>
    </location>
</feature>
<name>A0ABM5JMI4_DIAVI</name>
<dbReference type="EnsemblMetazoa" id="XM_050643183.1">
    <property type="protein sequence ID" value="XP_050499140.1"/>
    <property type="gene ID" value="LOC126879871"/>
</dbReference>
<keyword evidence="4" id="KW-0732">Signal</keyword>
<reference evidence="5" key="1">
    <citation type="submission" date="2025-05" db="UniProtKB">
        <authorList>
            <consortium name="EnsemblMetazoa"/>
        </authorList>
    </citation>
    <scope>IDENTIFICATION</scope>
</reference>
<accession>A0ABM5JMI4</accession>
<dbReference type="PROSITE" id="PS00233">
    <property type="entry name" value="CHIT_BIND_RR_1"/>
    <property type="match status" value="1"/>
</dbReference>
<evidence type="ECO:0000256" key="1">
    <source>
        <dbReference type="ARBA" id="ARBA00022460"/>
    </source>
</evidence>
<dbReference type="InterPro" id="IPR031311">
    <property type="entry name" value="CHIT_BIND_RR_consensus"/>
</dbReference>
<feature type="compositionally biased region" description="Polar residues" evidence="3">
    <location>
        <begin position="70"/>
        <end position="79"/>
    </location>
</feature>
<evidence type="ECO:0000313" key="6">
    <source>
        <dbReference type="Proteomes" id="UP001652700"/>
    </source>
</evidence>
<proteinExistence type="predicted"/>
<dbReference type="RefSeq" id="XP_050499140.1">
    <property type="nucleotide sequence ID" value="XM_050643183.1"/>
</dbReference>
<dbReference type="PROSITE" id="PS51155">
    <property type="entry name" value="CHIT_BIND_RR_2"/>
    <property type="match status" value="1"/>
</dbReference>
<evidence type="ECO:0000313" key="5">
    <source>
        <dbReference type="EnsemblMetazoa" id="XP_050499140.1"/>
    </source>
</evidence>
<feature type="signal peptide" evidence="4">
    <location>
        <begin position="1"/>
        <end position="16"/>
    </location>
</feature>
<feature type="compositionally biased region" description="Low complexity" evidence="3">
    <location>
        <begin position="87"/>
        <end position="97"/>
    </location>
</feature>
<dbReference type="InterPro" id="IPR000618">
    <property type="entry name" value="Insect_cuticle"/>
</dbReference>
<feature type="compositionally biased region" description="Polar residues" evidence="3">
    <location>
        <begin position="52"/>
        <end position="61"/>
    </location>
</feature>
<feature type="chain" id="PRO_5045429174" evidence="4">
    <location>
        <begin position="17"/>
        <end position="237"/>
    </location>
</feature>
<dbReference type="Proteomes" id="UP001652700">
    <property type="component" value="Unplaced"/>
</dbReference>
<evidence type="ECO:0000256" key="4">
    <source>
        <dbReference type="SAM" id="SignalP"/>
    </source>
</evidence>